<keyword evidence="19" id="KW-1185">Reference proteome</keyword>
<evidence type="ECO:0000256" key="11">
    <source>
        <dbReference type="ARBA" id="ARBA00031642"/>
    </source>
</evidence>
<evidence type="ECO:0000313" key="18">
    <source>
        <dbReference type="EMBL" id="KND03070.1"/>
    </source>
</evidence>
<feature type="chain" id="PRO_5005540016" description="Multiple inositol polyphosphate phosphatase 1" evidence="17">
    <location>
        <begin position="21"/>
        <end position="460"/>
    </location>
</feature>
<evidence type="ECO:0000256" key="17">
    <source>
        <dbReference type="SAM" id="SignalP"/>
    </source>
</evidence>
<dbReference type="Proteomes" id="UP000053201">
    <property type="component" value="Unassembled WGS sequence"/>
</dbReference>
<comment type="catalytic activity">
    <reaction evidence="12">
        <text>1D-myo-inositol 1,2,5,6-tetrakisphosphate + H2O = 1D-myo-inositol 1,2,6-trisphosphate + phosphate</text>
        <dbReference type="Rhea" id="RHEA:77119"/>
        <dbReference type="ChEBI" id="CHEBI:15377"/>
        <dbReference type="ChEBI" id="CHEBI:43474"/>
        <dbReference type="ChEBI" id="CHEBI:195535"/>
        <dbReference type="ChEBI" id="CHEBI:195537"/>
        <dbReference type="EC" id="3.1.3.62"/>
    </reaction>
    <physiologicalReaction direction="left-to-right" evidence="12">
        <dbReference type="Rhea" id="RHEA:77120"/>
    </physiologicalReaction>
</comment>
<reference evidence="18 19" key="1">
    <citation type="submission" date="2009-08" db="EMBL/GenBank/DDBJ databases">
        <title>The Genome Sequence of Spizellomyces punctatus strain DAOM BR117.</title>
        <authorList>
            <consortium name="The Broad Institute Genome Sequencing Platform"/>
            <person name="Russ C."/>
            <person name="Cuomo C."/>
            <person name="Shea T."/>
            <person name="Young S.K."/>
            <person name="Zeng Q."/>
            <person name="Koehrsen M."/>
            <person name="Haas B."/>
            <person name="Borodovsky M."/>
            <person name="Guigo R."/>
            <person name="Alvarado L."/>
            <person name="Berlin A."/>
            <person name="Bochicchio J."/>
            <person name="Borenstein D."/>
            <person name="Chapman S."/>
            <person name="Chen Z."/>
            <person name="Engels R."/>
            <person name="Freedman E."/>
            <person name="Gellesch M."/>
            <person name="Goldberg J."/>
            <person name="Griggs A."/>
            <person name="Gujja S."/>
            <person name="Heiman D."/>
            <person name="Hepburn T."/>
            <person name="Howarth C."/>
            <person name="Jen D."/>
            <person name="Larson L."/>
            <person name="Lewis B."/>
            <person name="Mehta T."/>
            <person name="Park D."/>
            <person name="Pearson M."/>
            <person name="Roberts A."/>
            <person name="Saif S."/>
            <person name="Shenoy N."/>
            <person name="Sisk P."/>
            <person name="Stolte C."/>
            <person name="Sykes S."/>
            <person name="Thomson T."/>
            <person name="Walk T."/>
            <person name="White J."/>
            <person name="Yandava C."/>
            <person name="Burger G."/>
            <person name="Gray M.W."/>
            <person name="Holland P.W.H."/>
            <person name="King N."/>
            <person name="Lang F.B.F."/>
            <person name="Roger A.J."/>
            <person name="Ruiz-Trillo I."/>
            <person name="Lander E."/>
            <person name="Nusbaum C."/>
        </authorList>
    </citation>
    <scope>NUCLEOTIDE SEQUENCE [LARGE SCALE GENOMIC DNA]</scope>
    <source>
        <strain evidence="18 19">DAOM BR117</strain>
    </source>
</reference>
<dbReference type="PIRSF" id="PIRSF000894">
    <property type="entry name" value="Acid_phosphatase"/>
    <property type="match status" value="1"/>
</dbReference>
<evidence type="ECO:0000256" key="7">
    <source>
        <dbReference type="ARBA" id="ARBA00022729"/>
    </source>
</evidence>
<dbReference type="GO" id="GO:0034417">
    <property type="term" value="F:bisphosphoglycerate 3-phosphatase activity"/>
    <property type="evidence" value="ECO:0007669"/>
    <property type="project" value="UniProtKB-EC"/>
</dbReference>
<dbReference type="PANTHER" id="PTHR20963:SF8">
    <property type="entry name" value="MULTIPLE INOSITOL POLYPHOSPHATE PHOSPHATASE 1"/>
    <property type="match status" value="1"/>
</dbReference>
<proteinExistence type="inferred from homology"/>
<keyword evidence="10" id="KW-0325">Glycoprotein</keyword>
<dbReference type="OrthoDB" id="6509975at2759"/>
<dbReference type="Pfam" id="PF00328">
    <property type="entry name" value="His_Phos_2"/>
    <property type="match status" value="1"/>
</dbReference>
<dbReference type="GO" id="GO:0052745">
    <property type="term" value="F:inositol phosphate phosphatase activity"/>
    <property type="evidence" value="ECO:0007669"/>
    <property type="project" value="TreeGrafter"/>
</dbReference>
<feature type="disulfide bond" evidence="16">
    <location>
        <begin position="423"/>
        <end position="428"/>
    </location>
</feature>
<keyword evidence="16" id="KW-1015">Disulfide bond</keyword>
<dbReference type="OMA" id="SLHSPWC"/>
<dbReference type="GO" id="GO:0005886">
    <property type="term" value="C:plasma membrane"/>
    <property type="evidence" value="ECO:0007669"/>
    <property type="project" value="UniProtKB-SubCell"/>
</dbReference>
<evidence type="ECO:0000256" key="10">
    <source>
        <dbReference type="ARBA" id="ARBA00023180"/>
    </source>
</evidence>
<dbReference type="Gene3D" id="3.40.50.1240">
    <property type="entry name" value="Phosphoglycerate mutase-like"/>
    <property type="match status" value="1"/>
</dbReference>
<dbReference type="EC" id="3.1.3.80" evidence="3"/>
<dbReference type="CDD" id="cd07061">
    <property type="entry name" value="HP_HAP_like"/>
    <property type="match status" value="1"/>
</dbReference>
<dbReference type="InterPro" id="IPR000560">
    <property type="entry name" value="His_Pase_clade-2"/>
</dbReference>
<dbReference type="AlphaFoldDB" id="A0A0L0HQ57"/>
<dbReference type="STRING" id="645134.A0A0L0HQ57"/>
<dbReference type="FunCoup" id="A0A0L0HQ57">
    <property type="interactions" value="199"/>
</dbReference>
<evidence type="ECO:0000256" key="2">
    <source>
        <dbReference type="ARBA" id="ARBA00008422"/>
    </source>
</evidence>
<keyword evidence="8" id="KW-0378">Hydrolase</keyword>
<dbReference type="InterPro" id="IPR016274">
    <property type="entry name" value="Histidine_acid_Pase_euk"/>
</dbReference>
<gene>
    <name evidence="18" type="ORF">SPPG_02135</name>
</gene>
<feature type="disulfide bond" evidence="16">
    <location>
        <begin position="272"/>
        <end position="286"/>
    </location>
</feature>
<evidence type="ECO:0000256" key="14">
    <source>
        <dbReference type="ARBA" id="ARBA00043691"/>
    </source>
</evidence>
<evidence type="ECO:0000256" key="4">
    <source>
        <dbReference type="ARBA" id="ARBA00013040"/>
    </source>
</evidence>
<comment type="similarity">
    <text evidence="2">Belongs to the histidine acid phosphatase family. MINPP1 subfamily.</text>
</comment>
<dbReference type="InParanoid" id="A0A0L0HQ57"/>
<dbReference type="eggNOG" id="KOG1382">
    <property type="taxonomic scope" value="Eukaryota"/>
</dbReference>
<feature type="signal peptide" evidence="17">
    <location>
        <begin position="1"/>
        <end position="20"/>
    </location>
</feature>
<dbReference type="InterPro" id="IPR029033">
    <property type="entry name" value="His_PPase_superfam"/>
</dbReference>
<sequence>MSPIRVSLLATLLFGSQSLAAPTYPHIVVTSATSSQVALYLEPEFDITRHLGTKGAYPIRNDEAHQDEVNGCALAHVQMVVRHGTRAPTYEDIVSFNELEAFARSADSCLSPEHEWIRSWKNPFNLEDEGLLSKAGEGEAYLFGKRTMQRYESLLANVPYNPNVYLFSSSGRSRSGQTGSSFAAGLFTPQNEEGTCRNTPIYMTTSPQKKDHIMNPQKSCSAWRKHVQRGPAHRAEMEAFKSARLPPIARRLAETTCLTFSPANALAAFKACAFEWSVFGRRDGWCTMFNEDEVEWLEYGEDLDDWLENGYGHELNGKIACRLVTEIVQGLKARSEGNSRVIADFKFGHSETLLALVTSLGLFKDTQRLTGNATTPLPDRVFRTSHIAPFMANMAFELHQCSGSNKFKVRALLNERPIILPGCTEEACDLDVWEAALGDLVGCDIDAVCEKKKKGKKGGY</sequence>
<dbReference type="VEuPathDB" id="FungiDB:SPPG_02135"/>
<dbReference type="GeneID" id="27685747"/>
<evidence type="ECO:0000256" key="1">
    <source>
        <dbReference type="ARBA" id="ARBA00004236"/>
    </source>
</evidence>
<evidence type="ECO:0000256" key="9">
    <source>
        <dbReference type="ARBA" id="ARBA00023136"/>
    </source>
</evidence>
<evidence type="ECO:0000256" key="12">
    <source>
        <dbReference type="ARBA" id="ARBA00043668"/>
    </source>
</evidence>
<evidence type="ECO:0000256" key="16">
    <source>
        <dbReference type="PIRSR" id="PIRSR000894-2"/>
    </source>
</evidence>
<evidence type="ECO:0000256" key="13">
    <source>
        <dbReference type="ARBA" id="ARBA00043671"/>
    </source>
</evidence>
<keyword evidence="6" id="KW-1003">Cell membrane</keyword>
<comment type="subcellular location">
    <subcellularLocation>
        <location evidence="1">Cell membrane</location>
    </subcellularLocation>
</comment>
<organism evidence="18 19">
    <name type="scientific">Spizellomyces punctatus (strain DAOM BR117)</name>
    <dbReference type="NCBI Taxonomy" id="645134"/>
    <lineage>
        <taxon>Eukaryota</taxon>
        <taxon>Fungi</taxon>
        <taxon>Fungi incertae sedis</taxon>
        <taxon>Chytridiomycota</taxon>
        <taxon>Chytridiomycota incertae sedis</taxon>
        <taxon>Chytridiomycetes</taxon>
        <taxon>Spizellomycetales</taxon>
        <taxon>Spizellomycetaceae</taxon>
        <taxon>Spizellomyces</taxon>
    </lineage>
</organism>
<dbReference type="EMBL" id="KQ257452">
    <property type="protein sequence ID" value="KND03070.1"/>
    <property type="molecule type" value="Genomic_DNA"/>
</dbReference>
<accession>A0A0L0HQ57</accession>
<dbReference type="InterPro" id="IPR033379">
    <property type="entry name" value="Acid_Pase_AS"/>
</dbReference>
<evidence type="ECO:0000256" key="8">
    <source>
        <dbReference type="ARBA" id="ARBA00022801"/>
    </source>
</evidence>
<keyword evidence="7 17" id="KW-0732">Signal</keyword>
<name>A0A0L0HQ57_SPIPD</name>
<dbReference type="EC" id="3.1.3.62" evidence="4"/>
<dbReference type="PROSITE" id="PS00616">
    <property type="entry name" value="HIS_ACID_PHOSPHAT_1"/>
    <property type="match status" value="1"/>
</dbReference>
<keyword evidence="9" id="KW-0472">Membrane</keyword>
<dbReference type="GO" id="GO:0003993">
    <property type="term" value="F:acid phosphatase activity"/>
    <property type="evidence" value="ECO:0007669"/>
    <property type="project" value="TreeGrafter"/>
</dbReference>
<dbReference type="SUPFAM" id="SSF53254">
    <property type="entry name" value="Phosphoglycerate mutase-like"/>
    <property type="match status" value="1"/>
</dbReference>
<comment type="catalytic activity">
    <reaction evidence="14">
        <text>1D-myo-inositol hexakisphosphate + H2O = 1D-myo-inositol 1,2,4,5,6-pentakisphosphate + phosphate</text>
        <dbReference type="Rhea" id="RHEA:16989"/>
        <dbReference type="ChEBI" id="CHEBI:15377"/>
        <dbReference type="ChEBI" id="CHEBI:43474"/>
        <dbReference type="ChEBI" id="CHEBI:57798"/>
        <dbReference type="ChEBI" id="CHEBI:58130"/>
        <dbReference type="EC" id="3.1.3.62"/>
    </reaction>
    <physiologicalReaction direction="left-to-right" evidence="14">
        <dbReference type="Rhea" id="RHEA:16990"/>
    </physiologicalReaction>
</comment>
<evidence type="ECO:0000256" key="5">
    <source>
        <dbReference type="ARBA" id="ARBA00018097"/>
    </source>
</evidence>
<dbReference type="RefSeq" id="XP_016611109.1">
    <property type="nucleotide sequence ID" value="XM_016750437.1"/>
</dbReference>
<evidence type="ECO:0000256" key="3">
    <source>
        <dbReference type="ARBA" id="ARBA00012976"/>
    </source>
</evidence>
<evidence type="ECO:0000256" key="15">
    <source>
        <dbReference type="ARBA" id="ARBA00043832"/>
    </source>
</evidence>
<comment type="catalytic activity">
    <reaction evidence="13">
        <text>1D-myo-inositol 1,2,4,5,6-pentakisphosphate + H2O = 1D-myo-inositol 1,2,5,6-tetrakisphosphate + phosphate</text>
        <dbReference type="Rhea" id="RHEA:77115"/>
        <dbReference type="ChEBI" id="CHEBI:15377"/>
        <dbReference type="ChEBI" id="CHEBI:43474"/>
        <dbReference type="ChEBI" id="CHEBI:57798"/>
        <dbReference type="ChEBI" id="CHEBI:195535"/>
        <dbReference type="EC" id="3.1.3.62"/>
    </reaction>
    <physiologicalReaction direction="left-to-right" evidence="13">
        <dbReference type="Rhea" id="RHEA:77116"/>
    </physiologicalReaction>
</comment>
<evidence type="ECO:0000256" key="6">
    <source>
        <dbReference type="ARBA" id="ARBA00022475"/>
    </source>
</evidence>
<evidence type="ECO:0000313" key="19">
    <source>
        <dbReference type="Proteomes" id="UP000053201"/>
    </source>
</evidence>
<comment type="catalytic activity">
    <reaction evidence="15">
        <text>(2R)-2,3-bisphosphoglycerate + H2O = (2R)-2-phosphoglycerate + phosphate</text>
        <dbReference type="Rhea" id="RHEA:27381"/>
        <dbReference type="ChEBI" id="CHEBI:15377"/>
        <dbReference type="ChEBI" id="CHEBI:43474"/>
        <dbReference type="ChEBI" id="CHEBI:58248"/>
        <dbReference type="ChEBI" id="CHEBI:58289"/>
        <dbReference type="EC" id="3.1.3.80"/>
    </reaction>
    <physiologicalReaction direction="left-to-right" evidence="15">
        <dbReference type="Rhea" id="RHEA:27382"/>
    </physiologicalReaction>
</comment>
<feature type="disulfide bond" evidence="16">
    <location>
        <begin position="72"/>
        <end position="401"/>
    </location>
</feature>
<protein>
    <recommendedName>
        <fullName evidence="5">Multiple inositol polyphosphate phosphatase 1</fullName>
        <ecNumber evidence="4">3.1.3.62</ecNumber>
        <ecNumber evidence="3">3.1.3.80</ecNumber>
    </recommendedName>
    <alternativeName>
        <fullName evidence="11">2,3-bisphosphoglycerate 3-phosphatase</fullName>
    </alternativeName>
</protein>
<dbReference type="PANTHER" id="PTHR20963">
    <property type="entry name" value="MULTIPLE INOSITOL POLYPHOSPHATE PHOSPHATASE-RELATED"/>
    <property type="match status" value="1"/>
</dbReference>